<evidence type="ECO:0000313" key="6">
    <source>
        <dbReference type="Proteomes" id="UP000440498"/>
    </source>
</evidence>
<dbReference type="GO" id="GO:0005737">
    <property type="term" value="C:cytoplasm"/>
    <property type="evidence" value="ECO:0007669"/>
    <property type="project" value="TreeGrafter"/>
</dbReference>
<evidence type="ECO:0000256" key="1">
    <source>
        <dbReference type="ARBA" id="ARBA00022723"/>
    </source>
</evidence>
<comment type="caution">
    <text evidence="5">The sequence shown here is derived from an EMBL/GenBank/DDBJ whole genome shotgun (WGS) entry which is preliminary data.</text>
</comment>
<gene>
    <name evidence="5" type="ORF">GEV02_12015</name>
</gene>
<name>A0A6A7N1P4_9BURK</name>
<organism evidence="5 6">
    <name type="scientific">Rugamonas aquatica</name>
    <dbReference type="NCBI Taxonomy" id="2743357"/>
    <lineage>
        <taxon>Bacteria</taxon>
        <taxon>Pseudomonadati</taxon>
        <taxon>Pseudomonadota</taxon>
        <taxon>Betaproteobacteria</taxon>
        <taxon>Burkholderiales</taxon>
        <taxon>Oxalobacteraceae</taxon>
        <taxon>Telluria group</taxon>
        <taxon>Rugamonas</taxon>
    </lineage>
</organism>
<dbReference type="GO" id="GO:0004053">
    <property type="term" value="F:arginase activity"/>
    <property type="evidence" value="ECO:0007669"/>
    <property type="project" value="TreeGrafter"/>
</dbReference>
<keyword evidence="2" id="KW-0378">Hydrolase</keyword>
<dbReference type="PANTHER" id="PTHR43782:SF3">
    <property type="entry name" value="ARGINASE"/>
    <property type="match status" value="1"/>
</dbReference>
<dbReference type="Gene3D" id="3.40.800.10">
    <property type="entry name" value="Ureohydrolase domain"/>
    <property type="match status" value="1"/>
</dbReference>
<evidence type="ECO:0000313" key="5">
    <source>
        <dbReference type="EMBL" id="MQA38881.1"/>
    </source>
</evidence>
<proteinExistence type="inferred from homology"/>
<dbReference type="RefSeq" id="WP_152838212.1">
    <property type="nucleotide sequence ID" value="NZ_WHUG01000004.1"/>
</dbReference>
<dbReference type="Pfam" id="PF00491">
    <property type="entry name" value="Arginase"/>
    <property type="match status" value="1"/>
</dbReference>
<sequence>MMDVAITLFQGRVADHNNLAIPGAKSVARMLADQLGLGITVVGTPAPALNAGWQTELDAAMPDLRALAAQLDEVFARRARPLSATNRCAASLAILPVVARHRPDVCVVWFDAHADLNTPSTTDSDYLGGMALSGPAGLWESGLGAGLALSNVVLVGQRDLDAAEVRLIESGAVTHVPPGPELADRLRAAVAGRAVYMHLDCDVLNPGIVPTDYVVEDGLSLDDLHAACAVLAESEMIGLEIAEFQNAWEEGGEPVSPAHLIAALAPVLKALRRSVQLQAAGQMAEHR</sequence>
<comment type="similarity">
    <text evidence="4">Belongs to the arginase family.</text>
</comment>
<dbReference type="PANTHER" id="PTHR43782">
    <property type="entry name" value="ARGINASE"/>
    <property type="match status" value="1"/>
</dbReference>
<evidence type="ECO:0000256" key="3">
    <source>
        <dbReference type="ARBA" id="ARBA00023211"/>
    </source>
</evidence>
<dbReference type="PROSITE" id="PS51409">
    <property type="entry name" value="ARGINASE_2"/>
    <property type="match status" value="1"/>
</dbReference>
<accession>A0A6A7N1P4</accession>
<dbReference type="InterPro" id="IPR006035">
    <property type="entry name" value="Ureohydrolase"/>
</dbReference>
<dbReference type="InterPro" id="IPR023696">
    <property type="entry name" value="Ureohydrolase_dom_sf"/>
</dbReference>
<dbReference type="EMBL" id="WHUG01000004">
    <property type="protein sequence ID" value="MQA38881.1"/>
    <property type="molecule type" value="Genomic_DNA"/>
</dbReference>
<keyword evidence="3" id="KW-0464">Manganese</keyword>
<dbReference type="GO" id="GO:0030145">
    <property type="term" value="F:manganese ion binding"/>
    <property type="evidence" value="ECO:0007669"/>
    <property type="project" value="TreeGrafter"/>
</dbReference>
<dbReference type="CDD" id="cd09999">
    <property type="entry name" value="Arginase-like_1"/>
    <property type="match status" value="1"/>
</dbReference>
<dbReference type="SUPFAM" id="SSF52768">
    <property type="entry name" value="Arginase/deacetylase"/>
    <property type="match status" value="1"/>
</dbReference>
<keyword evidence="6" id="KW-1185">Reference proteome</keyword>
<evidence type="ECO:0000256" key="2">
    <source>
        <dbReference type="ARBA" id="ARBA00022801"/>
    </source>
</evidence>
<keyword evidence="1" id="KW-0479">Metal-binding</keyword>
<dbReference type="AlphaFoldDB" id="A0A6A7N1P4"/>
<protein>
    <submittedName>
        <fullName evidence="5">Arginase family protein</fullName>
    </submittedName>
</protein>
<reference evidence="5 6" key="1">
    <citation type="submission" date="2019-10" db="EMBL/GenBank/DDBJ databases">
        <title>Two novel species isolated from a subtropical stream in China.</title>
        <authorList>
            <person name="Lu H."/>
        </authorList>
    </citation>
    <scope>NUCLEOTIDE SEQUENCE [LARGE SCALE GENOMIC DNA]</scope>
    <source>
        <strain evidence="5 6">FT29W</strain>
    </source>
</reference>
<evidence type="ECO:0000256" key="4">
    <source>
        <dbReference type="PROSITE-ProRule" id="PRU00742"/>
    </source>
</evidence>
<dbReference type="Proteomes" id="UP000440498">
    <property type="component" value="Unassembled WGS sequence"/>
</dbReference>